<name>A0A8J9ZAK0_BRALA</name>
<accession>A0A8J9ZAK0</accession>
<evidence type="ECO:0000256" key="1">
    <source>
        <dbReference type="SAM" id="MobiDB-lite"/>
    </source>
</evidence>
<dbReference type="OrthoDB" id="10024128at2759"/>
<organism evidence="3 4">
    <name type="scientific">Branchiostoma lanceolatum</name>
    <name type="common">Common lancelet</name>
    <name type="synonym">Amphioxus lanceolatum</name>
    <dbReference type="NCBI Taxonomy" id="7740"/>
    <lineage>
        <taxon>Eukaryota</taxon>
        <taxon>Metazoa</taxon>
        <taxon>Chordata</taxon>
        <taxon>Cephalochordata</taxon>
        <taxon>Leptocardii</taxon>
        <taxon>Amphioxiformes</taxon>
        <taxon>Branchiostomatidae</taxon>
        <taxon>Branchiostoma</taxon>
    </lineage>
</organism>
<proteinExistence type="predicted"/>
<dbReference type="Proteomes" id="UP000838412">
    <property type="component" value="Chromosome 18"/>
</dbReference>
<feature type="region of interest" description="Disordered" evidence="1">
    <location>
        <begin position="22"/>
        <end position="85"/>
    </location>
</feature>
<evidence type="ECO:0000313" key="3">
    <source>
        <dbReference type="EMBL" id="CAH1250982.1"/>
    </source>
</evidence>
<dbReference type="AlphaFoldDB" id="A0A8J9ZAK0"/>
<sequence>MRHLYLVSLVVLLAVCQQSLAQRRRGDEAEASTLNNSPMGGAVPCTAGSPPGGNINNDSPKFMTMGGDQPMPRRVRGKRPKKEKREKCKYDITRGDCDPTTKVFTITKTPKEGQPESCEEQVIEKRCKGKTPKVKCQYQKPTIPACADGERTITRLPVEGSDPSCQPRSRTKKCRAQKTKCTFGEWGDYGDCVEGVKTRTRPVLTGDQAKCAAKATKTRRCQN</sequence>
<gene>
    <name evidence="3" type="primary">Hypp8961</name>
    <name evidence="3" type="ORF">BLAG_LOCUS11507</name>
</gene>
<keyword evidence="2" id="KW-0732">Signal</keyword>
<feature type="chain" id="PRO_5035451515" evidence="2">
    <location>
        <begin position="22"/>
        <end position="223"/>
    </location>
</feature>
<feature type="compositionally biased region" description="Basic residues" evidence="1">
    <location>
        <begin position="73"/>
        <end position="82"/>
    </location>
</feature>
<dbReference type="EMBL" id="OV696703">
    <property type="protein sequence ID" value="CAH1250982.1"/>
    <property type="molecule type" value="Genomic_DNA"/>
</dbReference>
<evidence type="ECO:0000256" key="2">
    <source>
        <dbReference type="SAM" id="SignalP"/>
    </source>
</evidence>
<feature type="signal peptide" evidence="2">
    <location>
        <begin position="1"/>
        <end position="21"/>
    </location>
</feature>
<evidence type="ECO:0000313" key="4">
    <source>
        <dbReference type="Proteomes" id="UP000838412"/>
    </source>
</evidence>
<keyword evidence="4" id="KW-1185">Reference proteome</keyword>
<protein>
    <submittedName>
        <fullName evidence="3">Hypp8961 protein</fullName>
    </submittedName>
</protein>
<reference evidence="3" key="1">
    <citation type="submission" date="2022-01" db="EMBL/GenBank/DDBJ databases">
        <authorList>
            <person name="Braso-Vives M."/>
        </authorList>
    </citation>
    <scope>NUCLEOTIDE SEQUENCE</scope>
</reference>